<gene>
    <name evidence="1" type="ORF">E7747_07595</name>
</gene>
<organism evidence="1 2">
    <name type="scientific">Duncaniella dubosii</name>
    <dbReference type="NCBI Taxonomy" id="2518971"/>
    <lineage>
        <taxon>Bacteria</taxon>
        <taxon>Pseudomonadati</taxon>
        <taxon>Bacteroidota</taxon>
        <taxon>Bacteroidia</taxon>
        <taxon>Bacteroidales</taxon>
        <taxon>Muribaculaceae</taxon>
        <taxon>Duncaniella</taxon>
    </lineage>
</organism>
<keyword evidence="2" id="KW-1185">Reference proteome</keyword>
<dbReference type="InterPro" id="IPR037278">
    <property type="entry name" value="ARFGAP/RecO"/>
</dbReference>
<dbReference type="InterPro" id="IPR003717">
    <property type="entry name" value="RecO"/>
</dbReference>
<dbReference type="RefSeq" id="WP_136415135.1">
    <property type="nucleotide sequence ID" value="NZ_CP039396.1"/>
</dbReference>
<name>A0A4P7W2Q4_9BACT</name>
<dbReference type="AlphaFoldDB" id="A0A4P7W2Q4"/>
<dbReference type="InterPro" id="IPR042242">
    <property type="entry name" value="RecO_C"/>
</dbReference>
<evidence type="ECO:0000313" key="1">
    <source>
        <dbReference type="EMBL" id="QCD42147.1"/>
    </source>
</evidence>
<proteinExistence type="predicted"/>
<dbReference type="KEGG" id="ddb:E7747_07595"/>
<protein>
    <submittedName>
        <fullName evidence="1">DNA repair protein RecO</fullName>
    </submittedName>
</protein>
<sequence length="195" mass="22173">MKALAMPLSVIECVSEPRPGREILSMRQVQQGVALKSLHSDPIKQMIAMFLSEVLAVTLQGGDPDEAMFDFLVACIEVLDKADAAGTANFHICFLFNLARHLGIEPDASTYAEGSVFDMADGRWRRSMPLHRNFLATADSEIAYRLSRMTFSNMHRFRFNRRERNAIVDGILGYYSLHYVSMRHLRSLDILRMML</sequence>
<dbReference type="Pfam" id="PF02565">
    <property type="entry name" value="RecO_C"/>
    <property type="match status" value="1"/>
</dbReference>
<evidence type="ECO:0000313" key="2">
    <source>
        <dbReference type="Proteomes" id="UP000297149"/>
    </source>
</evidence>
<dbReference type="SUPFAM" id="SSF57863">
    <property type="entry name" value="ArfGap/RecO-like zinc finger"/>
    <property type="match status" value="1"/>
</dbReference>
<dbReference type="EMBL" id="CP039396">
    <property type="protein sequence ID" value="QCD42147.1"/>
    <property type="molecule type" value="Genomic_DNA"/>
</dbReference>
<accession>A0A4P7W2Q4</accession>
<dbReference type="Gene3D" id="1.20.1440.120">
    <property type="entry name" value="Recombination protein O, C-terminal domain"/>
    <property type="match status" value="1"/>
</dbReference>
<reference evidence="2" key="1">
    <citation type="submission" date="2019-02" db="EMBL/GenBank/DDBJ databases">
        <title>Isolation and identification of novel species under the genus Muribaculum.</title>
        <authorList>
            <person name="Miyake S."/>
            <person name="Ding Y."/>
            <person name="Low A."/>
            <person name="Soh M."/>
            <person name="Seedorf H."/>
        </authorList>
    </citation>
    <scope>NUCLEOTIDE SEQUENCE [LARGE SCALE GENOMIC DNA]</scope>
    <source>
        <strain evidence="2">H5</strain>
    </source>
</reference>
<dbReference type="GO" id="GO:0006281">
    <property type="term" value="P:DNA repair"/>
    <property type="evidence" value="ECO:0007669"/>
    <property type="project" value="InterPro"/>
</dbReference>
<dbReference type="Proteomes" id="UP000297149">
    <property type="component" value="Chromosome"/>
</dbReference>
<dbReference type="GO" id="GO:0006310">
    <property type="term" value="P:DNA recombination"/>
    <property type="evidence" value="ECO:0007669"/>
    <property type="project" value="InterPro"/>
</dbReference>